<feature type="compositionally biased region" description="Low complexity" evidence="2">
    <location>
        <begin position="239"/>
        <end position="264"/>
    </location>
</feature>
<dbReference type="Proteomes" id="UP001530400">
    <property type="component" value="Unassembled WGS sequence"/>
</dbReference>
<proteinExistence type="predicted"/>
<protein>
    <recommendedName>
        <fullName evidence="3">PAS domain-containing protein</fullName>
    </recommendedName>
</protein>
<name>A0ABD3P095_9STRA</name>
<dbReference type="AlphaFoldDB" id="A0ABD3P095"/>
<dbReference type="SUPFAM" id="SSF57959">
    <property type="entry name" value="Leucine zipper domain"/>
    <property type="match status" value="1"/>
</dbReference>
<feature type="region of interest" description="Disordered" evidence="2">
    <location>
        <begin position="476"/>
        <end position="512"/>
    </location>
</feature>
<keyword evidence="1" id="KW-0175">Coiled coil</keyword>
<dbReference type="Gene3D" id="3.30.450.20">
    <property type="entry name" value="PAS domain"/>
    <property type="match status" value="1"/>
</dbReference>
<feature type="domain" description="PAS" evidence="3">
    <location>
        <begin position="335"/>
        <end position="405"/>
    </location>
</feature>
<dbReference type="InterPro" id="IPR035965">
    <property type="entry name" value="PAS-like_dom_sf"/>
</dbReference>
<feature type="coiled-coil region" evidence="1">
    <location>
        <begin position="74"/>
        <end position="113"/>
    </location>
</feature>
<organism evidence="4 5">
    <name type="scientific">Cyclotella atomus</name>
    <dbReference type="NCBI Taxonomy" id="382360"/>
    <lineage>
        <taxon>Eukaryota</taxon>
        <taxon>Sar</taxon>
        <taxon>Stramenopiles</taxon>
        <taxon>Ochrophyta</taxon>
        <taxon>Bacillariophyta</taxon>
        <taxon>Coscinodiscophyceae</taxon>
        <taxon>Thalassiosirophycidae</taxon>
        <taxon>Stephanodiscales</taxon>
        <taxon>Stephanodiscaceae</taxon>
        <taxon>Cyclotella</taxon>
    </lineage>
</organism>
<dbReference type="CDD" id="cd00130">
    <property type="entry name" value="PAS"/>
    <property type="match status" value="1"/>
</dbReference>
<evidence type="ECO:0000313" key="5">
    <source>
        <dbReference type="Proteomes" id="UP001530400"/>
    </source>
</evidence>
<evidence type="ECO:0000256" key="2">
    <source>
        <dbReference type="SAM" id="MobiDB-lite"/>
    </source>
</evidence>
<evidence type="ECO:0000313" key="4">
    <source>
        <dbReference type="EMBL" id="KAL3781042.1"/>
    </source>
</evidence>
<sequence>MSNNTNSNNNTNPPGLEALAALYNSLGASTGQDSRHPAAAAQALASLASSQPSNQAQGPGGPSPSPYGLQSLYAQQVQQQLAAAQTQHQQQQLAAAQTQHQQQQNQQQQQAQNYTLLKSLPTELLQAYLASTASQSLPSSLLNNAPQAQQPPQQKQQQQLYAQAQAIAAQILAASAQAKLDVQRPLSVPGNISSVLQGDLMGALARSGSASNGVTAANGPDPGLLNQIQAQAAAQSNTAPATAAAAKPNPSVAAKTDAPAAKAPSNHPKKRLKSQAAADSSQVKQPVQAASAAAKGQDDSDDKKIAKRAANRLSAHLSRKRKKMYIDDVTTENIDLRRKVQILQSIPDLVVAFDSSGCISFVSRSVPAFLETQASELEGASFWDYLTEDSVNVIKSAFMDALAEKRNPDDDSTLLCHGESLLIKLVDKEGNEPSLVSFKGVVHFTDNAPECISSMRPVAVNSVSSSPRDFNDTQLQEATKNVLPANASTHDISDVESRKAATSNDSSGSSSE</sequence>
<dbReference type="InterPro" id="IPR046347">
    <property type="entry name" value="bZIP_sf"/>
</dbReference>
<gene>
    <name evidence="4" type="ORF">ACHAWO_008207</name>
</gene>
<dbReference type="Pfam" id="PF07716">
    <property type="entry name" value="bZIP_2"/>
    <property type="match status" value="1"/>
</dbReference>
<dbReference type="InterPro" id="IPR004827">
    <property type="entry name" value="bZIP"/>
</dbReference>
<dbReference type="SMART" id="SM00091">
    <property type="entry name" value="PAS"/>
    <property type="match status" value="1"/>
</dbReference>
<dbReference type="PROSITE" id="PS50112">
    <property type="entry name" value="PAS"/>
    <property type="match status" value="1"/>
</dbReference>
<dbReference type="SUPFAM" id="SSF55785">
    <property type="entry name" value="PYP-like sensor domain (PAS domain)"/>
    <property type="match status" value="1"/>
</dbReference>
<feature type="region of interest" description="Disordered" evidence="2">
    <location>
        <begin position="28"/>
        <end position="69"/>
    </location>
</feature>
<dbReference type="InterPro" id="IPR000014">
    <property type="entry name" value="PAS"/>
</dbReference>
<reference evidence="4 5" key="1">
    <citation type="submission" date="2024-10" db="EMBL/GenBank/DDBJ databases">
        <title>Updated reference genomes for cyclostephanoid diatoms.</title>
        <authorList>
            <person name="Roberts W.R."/>
            <person name="Alverson A.J."/>
        </authorList>
    </citation>
    <scope>NUCLEOTIDE SEQUENCE [LARGE SCALE GENOMIC DNA]</scope>
    <source>
        <strain evidence="4 5">AJA010-31</strain>
    </source>
</reference>
<evidence type="ECO:0000256" key="1">
    <source>
        <dbReference type="SAM" id="Coils"/>
    </source>
</evidence>
<feature type="region of interest" description="Disordered" evidence="2">
    <location>
        <begin position="239"/>
        <end position="303"/>
    </location>
</feature>
<feature type="compositionally biased region" description="Low complexity" evidence="2">
    <location>
        <begin position="503"/>
        <end position="512"/>
    </location>
</feature>
<dbReference type="EMBL" id="JALLPJ020000864">
    <property type="protein sequence ID" value="KAL3781042.1"/>
    <property type="molecule type" value="Genomic_DNA"/>
</dbReference>
<feature type="compositionally biased region" description="Low complexity" evidence="2">
    <location>
        <begin position="37"/>
        <end position="57"/>
    </location>
</feature>
<comment type="caution">
    <text evidence="4">The sequence shown here is derived from an EMBL/GenBank/DDBJ whole genome shotgun (WGS) entry which is preliminary data.</text>
</comment>
<keyword evidence="5" id="KW-1185">Reference proteome</keyword>
<accession>A0ABD3P095</accession>
<evidence type="ECO:0000259" key="3">
    <source>
        <dbReference type="PROSITE" id="PS50112"/>
    </source>
</evidence>